<keyword evidence="3 5" id="KW-0269">Exonuclease</keyword>
<sequence>MLTAGDYRRLLELVYISEGGAVVLGRNISADGHADKPVRVVTHAHIDHLKGLEESIRFSKTIVGTAVTLDLVEALNYVGRDLLPYYRLKRKPIGLNECMSIEGDRMCLLPASHIPGSAQVYVEHEGFKLGYTGDFKLGEGTVVMKGLDALVIEATYGNPKHRRPFKDVVPEMLAYLVEEGLARFRRVYIYGYHGKLQEAMLILRERGVEAPFVLPRKIFNATRLLEKHGFKIGNYVSEETGSSMGEGVVVFKHMNTAEYRRLDGGSLHIVLSGWEFNEPFRRVDDYTYLIALSDHADFDDLVKYVEAGDPGLVVVDASRDGDAWSLRDALVDKGYCAIVMPSGRVAEQLGECMGGLMKP</sequence>
<evidence type="ECO:0000256" key="2">
    <source>
        <dbReference type="ARBA" id="ARBA00022801"/>
    </source>
</evidence>
<evidence type="ECO:0000256" key="1">
    <source>
        <dbReference type="ARBA" id="ARBA00022722"/>
    </source>
</evidence>
<dbReference type="Gene3D" id="3.60.15.10">
    <property type="entry name" value="Ribonuclease Z/Hydroxyacylglutathione hydrolase-like"/>
    <property type="match status" value="1"/>
</dbReference>
<evidence type="ECO:0000256" key="3">
    <source>
        <dbReference type="ARBA" id="ARBA00022839"/>
    </source>
</evidence>
<dbReference type="KEGG" id="dmu:Desmu_0254"/>
<feature type="domain" description="Metallo-beta-lactamase" evidence="4">
    <location>
        <begin position="40"/>
        <end position="162"/>
    </location>
</feature>
<dbReference type="Pfam" id="PF12706">
    <property type="entry name" value="Lactamase_B_2"/>
    <property type="match status" value="1"/>
</dbReference>
<gene>
    <name evidence="5" type="ordered locus">Desmu_0254</name>
</gene>
<dbReference type="RefSeq" id="WP_013561795.1">
    <property type="nucleotide sequence ID" value="NC_014961.1"/>
</dbReference>
<dbReference type="InterPro" id="IPR001279">
    <property type="entry name" value="Metallo-B-lactamas"/>
</dbReference>
<keyword evidence="1" id="KW-0540">Nuclease</keyword>
<evidence type="ECO:0000313" key="5">
    <source>
        <dbReference type="EMBL" id="ADV64573.1"/>
    </source>
</evidence>
<dbReference type="GO" id="GO:0006303">
    <property type="term" value="P:double-strand break repair via nonhomologous end joining"/>
    <property type="evidence" value="ECO:0007669"/>
    <property type="project" value="TreeGrafter"/>
</dbReference>
<evidence type="ECO:0000313" key="6">
    <source>
        <dbReference type="Proteomes" id="UP000001068"/>
    </source>
</evidence>
<dbReference type="InterPro" id="IPR036866">
    <property type="entry name" value="RibonucZ/Hydroxyglut_hydro"/>
</dbReference>
<dbReference type="PANTHER" id="PTHR23240">
    <property type="entry name" value="DNA CROSS-LINK REPAIR PROTEIN PSO2/SNM1-RELATED"/>
    <property type="match status" value="1"/>
</dbReference>
<proteinExistence type="predicted"/>
<evidence type="ECO:0000259" key="4">
    <source>
        <dbReference type="Pfam" id="PF12706"/>
    </source>
</evidence>
<dbReference type="GO" id="GO:0036297">
    <property type="term" value="P:interstrand cross-link repair"/>
    <property type="evidence" value="ECO:0007669"/>
    <property type="project" value="TreeGrafter"/>
</dbReference>
<dbReference type="SUPFAM" id="SSF56281">
    <property type="entry name" value="Metallo-hydrolase/oxidoreductase"/>
    <property type="match status" value="1"/>
</dbReference>
<keyword evidence="2" id="KW-0378">Hydrolase</keyword>
<dbReference type="GO" id="GO:0035312">
    <property type="term" value="F:5'-3' DNA exonuclease activity"/>
    <property type="evidence" value="ECO:0007669"/>
    <property type="project" value="TreeGrafter"/>
</dbReference>
<dbReference type="PANTHER" id="PTHR23240:SF8">
    <property type="entry name" value="PROTEIN ARTEMIS"/>
    <property type="match status" value="1"/>
</dbReference>
<reference evidence="6" key="1">
    <citation type="submission" date="2010-11" db="EMBL/GenBank/DDBJ databases">
        <title>The complete genome of Desulfurococcus mucosus DSM 2162.</title>
        <authorList>
            <consortium name="US DOE Joint Genome Institute (JGI-PGF)"/>
            <person name="Lucas S."/>
            <person name="Copeland A."/>
            <person name="Lapidus A."/>
            <person name="Bruce D."/>
            <person name="Goodwin L."/>
            <person name="Pitluck S."/>
            <person name="Kyrpides N."/>
            <person name="Mavromatis K."/>
            <person name="Pagani I."/>
            <person name="Ivanova N."/>
            <person name="Ovchinnikova G."/>
            <person name="Chertkov O."/>
            <person name="Held B."/>
            <person name="Brettin T."/>
            <person name="Detter J.C."/>
            <person name="Tapia R."/>
            <person name="Han C."/>
            <person name="Land M."/>
            <person name="Hauser L."/>
            <person name="Markowitz V."/>
            <person name="Cheng J.-F."/>
            <person name="Hugenholtz P."/>
            <person name="Woyke T."/>
            <person name="Wu D."/>
            <person name="Wirth R."/>
            <person name="Bilek Y."/>
            <person name="Hader T."/>
            <person name="Klenk H.-P."/>
            <person name="Eisen J.A."/>
        </authorList>
    </citation>
    <scope>NUCLEOTIDE SEQUENCE [LARGE SCALE GENOMIC DNA]</scope>
    <source>
        <strain evidence="6">ATCC 35584 / DSM 2162 / JCM 9187 / O7/1</strain>
    </source>
</reference>
<dbReference type="GO" id="GO:0003684">
    <property type="term" value="F:damaged DNA binding"/>
    <property type="evidence" value="ECO:0007669"/>
    <property type="project" value="TreeGrafter"/>
</dbReference>
<dbReference type="Proteomes" id="UP000001068">
    <property type="component" value="Chromosome"/>
</dbReference>
<organism evidence="5 6">
    <name type="scientific">Desulfurococcus mucosus (strain ATCC 35584 / DSM 2162 / JCM 9187 / O7/1)</name>
    <dbReference type="NCBI Taxonomy" id="765177"/>
    <lineage>
        <taxon>Archaea</taxon>
        <taxon>Thermoproteota</taxon>
        <taxon>Thermoprotei</taxon>
        <taxon>Desulfurococcales</taxon>
        <taxon>Desulfurococcaceae</taxon>
        <taxon>Desulfurococcus</taxon>
    </lineage>
</organism>
<dbReference type="GeneID" id="10152946"/>
<accession>E8R7U7</accession>
<dbReference type="STRING" id="765177.Desmu_0254"/>
<protein>
    <submittedName>
        <fullName evidence="5">RNA procession exonuclease-like protein</fullName>
    </submittedName>
</protein>
<reference evidence="5 6" key="2">
    <citation type="journal article" date="2011" name="Stand. Genomic Sci.">
        <title>Complete genome sequence of Desulfurococcus mucosus type strain (O7/1).</title>
        <authorList>
            <person name="Wirth R."/>
            <person name="Chertkov O."/>
            <person name="Held B."/>
            <person name="Lapidus A."/>
            <person name="Nolan M."/>
            <person name="Lucas S."/>
            <person name="Hammon N."/>
            <person name="Deshpande S."/>
            <person name="Cheng J.F."/>
            <person name="Tapia R."/>
            <person name="Han C."/>
            <person name="Goodwin L."/>
            <person name="Pitluck S."/>
            <person name="Liolios K."/>
            <person name="Ioanna P."/>
            <person name="Ivanova N."/>
            <person name="Mavromatis K."/>
            <person name="Mikhailova N."/>
            <person name="Pati A."/>
            <person name="Chen A."/>
            <person name="Palaniappan K."/>
            <person name="Land M."/>
            <person name="Hauser L."/>
            <person name="Chang Y.J."/>
            <person name="Jeffries C.D."/>
            <person name="Bilek Y."/>
            <person name="Hader T."/>
            <person name="Rohde M."/>
            <person name="Spring S."/>
            <person name="Sikorski J."/>
            <person name="Goker M."/>
            <person name="Woyke T."/>
            <person name="Bristow J."/>
            <person name="Eisen J.A."/>
            <person name="Markowitz V."/>
            <person name="Hugenholtz P."/>
            <person name="Kyrpides N.C."/>
            <person name="Klenk H.P."/>
        </authorList>
    </citation>
    <scope>NUCLEOTIDE SEQUENCE [LARGE SCALE GENOMIC DNA]</scope>
    <source>
        <strain evidence="6">ATCC 35584 / DSM 2162 / JCM 9187 / O7/1</strain>
    </source>
</reference>
<dbReference type="OrthoDB" id="40950at2157"/>
<name>E8R7U7_DESM0</name>
<dbReference type="eggNOG" id="arCOG00545">
    <property type="taxonomic scope" value="Archaea"/>
</dbReference>
<dbReference type="AlphaFoldDB" id="E8R7U7"/>
<dbReference type="GO" id="GO:0000723">
    <property type="term" value="P:telomere maintenance"/>
    <property type="evidence" value="ECO:0007669"/>
    <property type="project" value="TreeGrafter"/>
</dbReference>
<keyword evidence="6" id="KW-1185">Reference proteome</keyword>
<dbReference type="HOGENOM" id="CLU_050517_0_0_2"/>
<dbReference type="EMBL" id="CP002363">
    <property type="protein sequence ID" value="ADV64573.1"/>
    <property type="molecule type" value="Genomic_DNA"/>
</dbReference>